<proteinExistence type="inferred from homology"/>
<sequence>MTRALGVDLGEKRIGIALSDPTRTIASPHSVIKRSGNAEVDRRAVLNIAREEGVTQLVVGLPLTLTGARRAAARAALAEVEALKQLAPDLIIEAFDERLTTAIAQRSLLEGDVRRKDRKQVIDKVAAAVMLQSWLDGQI</sequence>
<evidence type="ECO:0000313" key="6">
    <source>
        <dbReference type="EMBL" id="CAB4940704.1"/>
    </source>
</evidence>
<evidence type="ECO:0000256" key="1">
    <source>
        <dbReference type="ARBA" id="ARBA00022490"/>
    </source>
</evidence>
<keyword evidence="1" id="KW-0963">Cytoplasm</keyword>
<dbReference type="SUPFAM" id="SSF53098">
    <property type="entry name" value="Ribonuclease H-like"/>
    <property type="match status" value="1"/>
</dbReference>
<dbReference type="InterPro" id="IPR006641">
    <property type="entry name" value="YqgF/RNaseH-like_dom"/>
</dbReference>
<evidence type="ECO:0000259" key="5">
    <source>
        <dbReference type="SMART" id="SM00732"/>
    </source>
</evidence>
<dbReference type="Gene3D" id="3.30.420.140">
    <property type="entry name" value="YqgF/RNase H-like domain"/>
    <property type="match status" value="1"/>
</dbReference>
<dbReference type="PANTHER" id="PTHR33317">
    <property type="entry name" value="POLYNUCLEOTIDYL TRANSFERASE, RIBONUCLEASE H-LIKE SUPERFAMILY PROTEIN"/>
    <property type="match status" value="1"/>
</dbReference>
<reference evidence="6" key="1">
    <citation type="submission" date="2020-05" db="EMBL/GenBank/DDBJ databases">
        <authorList>
            <person name="Chiriac C."/>
            <person name="Salcher M."/>
            <person name="Ghai R."/>
            <person name="Kavagutti S V."/>
        </authorList>
    </citation>
    <scope>NUCLEOTIDE SEQUENCE</scope>
</reference>
<dbReference type="NCBIfam" id="TIGR00250">
    <property type="entry name" value="RNAse_H_YqgF"/>
    <property type="match status" value="1"/>
</dbReference>
<evidence type="ECO:0000256" key="2">
    <source>
        <dbReference type="ARBA" id="ARBA00022517"/>
    </source>
</evidence>
<keyword evidence="3" id="KW-0540">Nuclease</keyword>
<dbReference type="InterPro" id="IPR005227">
    <property type="entry name" value="YqgF"/>
</dbReference>
<dbReference type="GO" id="GO:0016787">
    <property type="term" value="F:hydrolase activity"/>
    <property type="evidence" value="ECO:0007669"/>
    <property type="project" value="UniProtKB-KW"/>
</dbReference>
<dbReference type="GO" id="GO:0005829">
    <property type="term" value="C:cytosol"/>
    <property type="evidence" value="ECO:0007669"/>
    <property type="project" value="TreeGrafter"/>
</dbReference>
<dbReference type="InterPro" id="IPR037027">
    <property type="entry name" value="YqgF/RNaseH-like_dom_sf"/>
</dbReference>
<feature type="domain" description="YqgF/RNase H-like" evidence="5">
    <location>
        <begin position="2"/>
        <end position="104"/>
    </location>
</feature>
<dbReference type="HAMAP" id="MF_00651">
    <property type="entry name" value="Nuclease_YqgF"/>
    <property type="match status" value="1"/>
</dbReference>
<keyword evidence="2" id="KW-0690">Ribosome biogenesis</keyword>
<organism evidence="6">
    <name type="scientific">freshwater metagenome</name>
    <dbReference type="NCBI Taxonomy" id="449393"/>
    <lineage>
        <taxon>unclassified sequences</taxon>
        <taxon>metagenomes</taxon>
        <taxon>ecological metagenomes</taxon>
    </lineage>
</organism>
<evidence type="ECO:0000256" key="3">
    <source>
        <dbReference type="ARBA" id="ARBA00022722"/>
    </source>
</evidence>
<dbReference type="InterPro" id="IPR012337">
    <property type="entry name" value="RNaseH-like_sf"/>
</dbReference>
<dbReference type="GO" id="GO:0000967">
    <property type="term" value="P:rRNA 5'-end processing"/>
    <property type="evidence" value="ECO:0007669"/>
    <property type="project" value="TreeGrafter"/>
</dbReference>
<dbReference type="AlphaFoldDB" id="A0A6J7JDJ1"/>
<dbReference type="PANTHER" id="PTHR33317:SF4">
    <property type="entry name" value="POLYNUCLEOTIDYL TRANSFERASE, RIBONUCLEASE H-LIKE SUPERFAMILY PROTEIN"/>
    <property type="match status" value="1"/>
</dbReference>
<gene>
    <name evidence="6" type="ORF">UFOPK3789_00057</name>
</gene>
<dbReference type="Pfam" id="PF03652">
    <property type="entry name" value="RuvX"/>
    <property type="match status" value="1"/>
</dbReference>
<dbReference type="SMART" id="SM00732">
    <property type="entry name" value="YqgFc"/>
    <property type="match status" value="1"/>
</dbReference>
<dbReference type="CDD" id="cd16964">
    <property type="entry name" value="YqgF"/>
    <property type="match status" value="1"/>
</dbReference>
<accession>A0A6J7JDJ1</accession>
<protein>
    <submittedName>
        <fullName evidence="6">Unannotated protein</fullName>
    </submittedName>
</protein>
<evidence type="ECO:0000256" key="4">
    <source>
        <dbReference type="ARBA" id="ARBA00022801"/>
    </source>
</evidence>
<name>A0A6J7JDJ1_9ZZZZ</name>
<dbReference type="EMBL" id="CAFBNL010000002">
    <property type="protein sequence ID" value="CAB4940704.1"/>
    <property type="molecule type" value="Genomic_DNA"/>
</dbReference>
<dbReference type="GO" id="GO:0004518">
    <property type="term" value="F:nuclease activity"/>
    <property type="evidence" value="ECO:0007669"/>
    <property type="project" value="UniProtKB-KW"/>
</dbReference>
<keyword evidence="4" id="KW-0378">Hydrolase</keyword>